<reference evidence="1" key="1">
    <citation type="submission" date="2025-08" db="UniProtKB">
        <authorList>
            <consortium name="Ensembl"/>
        </authorList>
    </citation>
    <scope>IDENTIFICATION</scope>
</reference>
<proteinExistence type="predicted"/>
<reference evidence="1" key="2">
    <citation type="submission" date="2025-09" db="UniProtKB">
        <authorList>
            <consortium name="Ensembl"/>
        </authorList>
    </citation>
    <scope>IDENTIFICATION</scope>
</reference>
<keyword evidence="2" id="KW-1185">Reference proteome</keyword>
<dbReference type="Ensembl" id="ENSCPRT00005012236.1">
    <property type="protein sequence ID" value="ENSCPRP00005010394.1"/>
    <property type="gene ID" value="ENSCPRG00005007407.1"/>
</dbReference>
<name>A0A7M4FVD1_CROPO</name>
<accession>A0A7M4FVD1</accession>
<sequence>PQKTDLKDGRLELPPRRIHGAPHWSRYLAAGEQWQLTWPSAAAANLPNPKTCIGSWGRATSPLPRRAGSSPLPCGMALGWGCITPPPSPHGAGLPLPLHAAG</sequence>
<dbReference type="Proteomes" id="UP000594220">
    <property type="component" value="Unplaced"/>
</dbReference>
<dbReference type="AlphaFoldDB" id="A0A7M4FVD1"/>
<organism evidence="1 2">
    <name type="scientific">Crocodylus porosus</name>
    <name type="common">Saltwater crocodile</name>
    <name type="synonym">Estuarine crocodile</name>
    <dbReference type="NCBI Taxonomy" id="8502"/>
    <lineage>
        <taxon>Eukaryota</taxon>
        <taxon>Metazoa</taxon>
        <taxon>Chordata</taxon>
        <taxon>Craniata</taxon>
        <taxon>Vertebrata</taxon>
        <taxon>Euteleostomi</taxon>
        <taxon>Archelosauria</taxon>
        <taxon>Archosauria</taxon>
        <taxon>Crocodylia</taxon>
        <taxon>Longirostres</taxon>
        <taxon>Crocodylidae</taxon>
        <taxon>Crocodylus</taxon>
    </lineage>
</organism>
<protein>
    <submittedName>
        <fullName evidence="1">Uncharacterized protein</fullName>
    </submittedName>
</protein>
<evidence type="ECO:0000313" key="1">
    <source>
        <dbReference type="Ensembl" id="ENSCPRP00005010394.1"/>
    </source>
</evidence>
<evidence type="ECO:0000313" key="2">
    <source>
        <dbReference type="Proteomes" id="UP000594220"/>
    </source>
</evidence>